<feature type="transmembrane region" description="Helical" evidence="1">
    <location>
        <begin position="83"/>
        <end position="107"/>
    </location>
</feature>
<feature type="transmembrane region" description="Helical" evidence="1">
    <location>
        <begin position="53"/>
        <end position="71"/>
    </location>
</feature>
<keyword evidence="3" id="KW-1185">Reference proteome</keyword>
<proteinExistence type="predicted"/>
<evidence type="ECO:0000313" key="2">
    <source>
        <dbReference type="EMBL" id="MFD2543709.1"/>
    </source>
</evidence>
<feature type="transmembrane region" description="Helical" evidence="1">
    <location>
        <begin position="28"/>
        <end position="47"/>
    </location>
</feature>
<name>A0ABW5K517_9FLAO</name>
<dbReference type="InterPro" id="IPR045584">
    <property type="entry name" value="Pilin-like"/>
</dbReference>
<gene>
    <name evidence="2" type="ORF">ACFSSB_15360</name>
</gene>
<comment type="caution">
    <text evidence="2">The sequence shown here is derived from an EMBL/GenBank/DDBJ whole genome shotgun (WGS) entry which is preliminary data.</text>
</comment>
<organism evidence="2 3">
    <name type="scientific">Lacinutrix gracilariae</name>
    <dbReference type="NCBI Taxonomy" id="1747198"/>
    <lineage>
        <taxon>Bacteria</taxon>
        <taxon>Pseudomonadati</taxon>
        <taxon>Bacteroidota</taxon>
        <taxon>Flavobacteriia</taxon>
        <taxon>Flavobacteriales</taxon>
        <taxon>Flavobacteriaceae</taxon>
        <taxon>Lacinutrix</taxon>
    </lineage>
</organism>
<reference evidence="3" key="1">
    <citation type="journal article" date="2019" name="Int. J. Syst. Evol. Microbiol.">
        <title>The Global Catalogue of Microorganisms (GCM) 10K type strain sequencing project: providing services to taxonomists for standard genome sequencing and annotation.</title>
        <authorList>
            <consortium name="The Broad Institute Genomics Platform"/>
            <consortium name="The Broad Institute Genome Sequencing Center for Infectious Disease"/>
            <person name="Wu L."/>
            <person name="Ma J."/>
        </authorList>
    </citation>
    <scope>NUCLEOTIDE SEQUENCE [LARGE SCALE GENOMIC DNA]</scope>
    <source>
        <strain evidence="3">KCTC 42808</strain>
    </source>
</reference>
<protein>
    <recommendedName>
        <fullName evidence="4">Type II secretion system protein GspG C-terminal domain-containing protein</fullName>
    </recommendedName>
</protein>
<dbReference type="Gene3D" id="3.30.700.10">
    <property type="entry name" value="Glycoprotein, Type 4 Pilin"/>
    <property type="match status" value="1"/>
</dbReference>
<evidence type="ECO:0000313" key="3">
    <source>
        <dbReference type="Proteomes" id="UP001597467"/>
    </source>
</evidence>
<dbReference type="RefSeq" id="WP_379905893.1">
    <property type="nucleotide sequence ID" value="NZ_JBHULM010000013.1"/>
</dbReference>
<evidence type="ECO:0000256" key="1">
    <source>
        <dbReference type="SAM" id="Phobius"/>
    </source>
</evidence>
<keyword evidence="1" id="KW-0472">Membrane</keyword>
<evidence type="ECO:0008006" key="4">
    <source>
        <dbReference type="Google" id="ProtNLM"/>
    </source>
</evidence>
<dbReference type="SUPFAM" id="SSF54523">
    <property type="entry name" value="Pili subunits"/>
    <property type="match status" value="1"/>
</dbReference>
<feature type="transmembrane region" description="Helical" evidence="1">
    <location>
        <begin position="6"/>
        <end position="21"/>
    </location>
</feature>
<accession>A0ABW5K517</accession>
<dbReference type="Proteomes" id="UP001597467">
    <property type="component" value="Unassembled WGS sequence"/>
</dbReference>
<keyword evidence="1" id="KW-0812">Transmembrane</keyword>
<keyword evidence="1" id="KW-1133">Transmembrane helix</keyword>
<dbReference type="EMBL" id="JBHULM010000013">
    <property type="protein sequence ID" value="MFD2543709.1"/>
    <property type="molecule type" value="Genomic_DNA"/>
</dbReference>
<sequence>MKNLFPFIISFFLPGAGQFILKDFKKGGIILLVDIVSTYLIFNIDLLDLIPLWFPHIIIMIWALFDIFDKIEKRDGKKSATRYLAFSLLIVVVLFPLTLTLLTTGLFKSAEFITNEYVNEDRTKEEMNKISTELSLYKNHYGVFPENYESFVRRKPIWGSWKADGWKNPYKYQLIDSVNYTLISAGKDGIYNNGDDIIRKN</sequence>